<dbReference type="EMBL" id="JBBHLL010000288">
    <property type="protein sequence ID" value="KAK7806890.1"/>
    <property type="molecule type" value="Genomic_DNA"/>
</dbReference>
<keyword evidence="3" id="KW-1185">Reference proteome</keyword>
<feature type="compositionally biased region" description="Acidic residues" evidence="1">
    <location>
        <begin position="1"/>
        <end position="14"/>
    </location>
</feature>
<dbReference type="Proteomes" id="UP001488838">
    <property type="component" value="Unassembled WGS sequence"/>
</dbReference>
<evidence type="ECO:0000313" key="2">
    <source>
        <dbReference type="EMBL" id="KAK7806890.1"/>
    </source>
</evidence>
<sequence length="51" mass="5440">MQGEVEFEDGENGEDGAASPRNVGHNIYILAHQVKEGIVLDVVCAKRVASS</sequence>
<gene>
    <name evidence="2" type="ORF">U0070_020481</name>
</gene>
<evidence type="ECO:0000313" key="3">
    <source>
        <dbReference type="Proteomes" id="UP001488838"/>
    </source>
</evidence>
<evidence type="ECO:0000256" key="1">
    <source>
        <dbReference type="SAM" id="MobiDB-lite"/>
    </source>
</evidence>
<organism evidence="2 3">
    <name type="scientific">Myodes glareolus</name>
    <name type="common">Bank vole</name>
    <name type="synonym">Clethrionomys glareolus</name>
    <dbReference type="NCBI Taxonomy" id="447135"/>
    <lineage>
        <taxon>Eukaryota</taxon>
        <taxon>Metazoa</taxon>
        <taxon>Chordata</taxon>
        <taxon>Craniata</taxon>
        <taxon>Vertebrata</taxon>
        <taxon>Euteleostomi</taxon>
        <taxon>Mammalia</taxon>
        <taxon>Eutheria</taxon>
        <taxon>Euarchontoglires</taxon>
        <taxon>Glires</taxon>
        <taxon>Rodentia</taxon>
        <taxon>Myomorpha</taxon>
        <taxon>Muroidea</taxon>
        <taxon>Cricetidae</taxon>
        <taxon>Arvicolinae</taxon>
        <taxon>Myodes</taxon>
    </lineage>
</organism>
<comment type="caution">
    <text evidence="2">The sequence shown here is derived from an EMBL/GenBank/DDBJ whole genome shotgun (WGS) entry which is preliminary data.</text>
</comment>
<dbReference type="AlphaFoldDB" id="A0AAW0HXZ8"/>
<proteinExistence type="predicted"/>
<reference evidence="2 3" key="1">
    <citation type="journal article" date="2023" name="bioRxiv">
        <title>Conserved and derived expression patterns and positive selection on dental genes reveal complex evolutionary context of ever-growing rodent molars.</title>
        <authorList>
            <person name="Calamari Z.T."/>
            <person name="Song A."/>
            <person name="Cohen E."/>
            <person name="Akter M."/>
            <person name="Roy R.D."/>
            <person name="Hallikas O."/>
            <person name="Christensen M.M."/>
            <person name="Li P."/>
            <person name="Marangoni P."/>
            <person name="Jernvall J."/>
            <person name="Klein O.D."/>
        </authorList>
    </citation>
    <scope>NUCLEOTIDE SEQUENCE [LARGE SCALE GENOMIC DNA]</scope>
    <source>
        <strain evidence="2">V071</strain>
    </source>
</reference>
<name>A0AAW0HXZ8_MYOGA</name>
<protein>
    <submittedName>
        <fullName evidence="2">Uncharacterized protein</fullName>
    </submittedName>
</protein>
<feature type="region of interest" description="Disordered" evidence="1">
    <location>
        <begin position="1"/>
        <end position="20"/>
    </location>
</feature>
<accession>A0AAW0HXZ8</accession>